<feature type="region of interest" description="Disordered" evidence="1">
    <location>
        <begin position="1"/>
        <end position="26"/>
    </location>
</feature>
<protein>
    <submittedName>
        <fullName evidence="3">Uncharacterized protein</fullName>
    </submittedName>
</protein>
<dbReference type="Proteomes" id="UP000660975">
    <property type="component" value="Unassembled WGS sequence"/>
</dbReference>
<gene>
    <name evidence="3" type="ORF">GCM10010227_50750</name>
    <name evidence="2" type="ORF">Sgou_26160</name>
</gene>
<evidence type="ECO:0000313" key="3">
    <source>
        <dbReference type="EMBL" id="GGU89499.1"/>
    </source>
</evidence>
<dbReference type="EMBL" id="BMSC01000021">
    <property type="protein sequence ID" value="GGU89499.1"/>
    <property type="molecule type" value="Genomic_DNA"/>
</dbReference>
<keyword evidence="4" id="KW-1185">Reference proteome</keyword>
<reference evidence="3" key="1">
    <citation type="journal article" date="2014" name="Int. J. Syst. Evol. Microbiol.">
        <title>Complete genome sequence of Corynebacterium casei LMG S-19264T (=DSM 44701T), isolated from a smear-ripened cheese.</title>
        <authorList>
            <consortium name="US DOE Joint Genome Institute (JGI-PGF)"/>
            <person name="Walter F."/>
            <person name="Albersmeier A."/>
            <person name="Kalinowski J."/>
            <person name="Ruckert C."/>
        </authorList>
    </citation>
    <scope>NUCLEOTIDE SEQUENCE</scope>
    <source>
        <strain evidence="3">JCM 4136</strain>
    </source>
</reference>
<sequence length="103" mass="10963">MVSSISAAKPRGANSDQRPDPADTAPRLRGATLADLLSQVAGALSSSTKHGIRPPLLPRPRLHPQILVGRPRRVHTVASLMSDARAISRFSGPCVRCAPRPRS</sequence>
<comment type="caution">
    <text evidence="3">The sequence shown here is derived from an EMBL/GenBank/DDBJ whole genome shotgun (WGS) entry which is preliminary data.</text>
</comment>
<organism evidence="3 5">
    <name type="scientific">Streptomyces gougerotii</name>
    <dbReference type="NCBI Taxonomy" id="53448"/>
    <lineage>
        <taxon>Bacteria</taxon>
        <taxon>Bacillati</taxon>
        <taxon>Actinomycetota</taxon>
        <taxon>Actinomycetes</taxon>
        <taxon>Kitasatosporales</taxon>
        <taxon>Streptomycetaceae</taxon>
        <taxon>Streptomyces</taxon>
        <taxon>Streptomyces diastaticus group</taxon>
    </lineage>
</organism>
<evidence type="ECO:0000313" key="5">
    <source>
        <dbReference type="Proteomes" id="UP000660975"/>
    </source>
</evidence>
<proteinExistence type="predicted"/>
<reference evidence="2 4" key="2">
    <citation type="submission" date="2020-02" db="EMBL/GenBank/DDBJ databases">
        <title>Whole genome shotgun sequence of Streptomyces gougerotii NBRC 13043.</title>
        <authorList>
            <person name="Ichikawa N."/>
            <person name="Komaki H."/>
            <person name="Tamura T."/>
        </authorList>
    </citation>
    <scope>NUCLEOTIDE SEQUENCE [LARGE SCALE GENOMIC DNA]</scope>
    <source>
        <strain evidence="2 4">NBRC 13043</strain>
    </source>
</reference>
<accession>A0A8H9HUW2</accession>
<evidence type="ECO:0000256" key="1">
    <source>
        <dbReference type="SAM" id="MobiDB-lite"/>
    </source>
</evidence>
<evidence type="ECO:0000313" key="2">
    <source>
        <dbReference type="EMBL" id="GFH77946.1"/>
    </source>
</evidence>
<evidence type="ECO:0000313" key="4">
    <source>
        <dbReference type="Proteomes" id="UP000480804"/>
    </source>
</evidence>
<name>A0A8H9HUW2_9ACTN</name>
<dbReference type="Proteomes" id="UP000480804">
    <property type="component" value="Unassembled WGS sequence"/>
</dbReference>
<dbReference type="EMBL" id="BLLO01000017">
    <property type="protein sequence ID" value="GFH77946.1"/>
    <property type="molecule type" value="Genomic_DNA"/>
</dbReference>
<reference evidence="3" key="3">
    <citation type="submission" date="2020-09" db="EMBL/GenBank/DDBJ databases">
        <authorList>
            <person name="Sun Q."/>
            <person name="Ohkuma M."/>
        </authorList>
    </citation>
    <scope>NUCLEOTIDE SEQUENCE</scope>
    <source>
        <strain evidence="3">JCM 4136</strain>
    </source>
</reference>
<dbReference type="AlphaFoldDB" id="A0A8H9HUW2"/>